<keyword evidence="2" id="KW-1185">Reference proteome</keyword>
<protein>
    <submittedName>
        <fullName evidence="1">Uncharacterized protein</fullName>
    </submittedName>
</protein>
<accession>A0ACC2SWV9</accession>
<comment type="caution">
    <text evidence="1">The sequence shown here is derived from an EMBL/GenBank/DDBJ whole genome shotgun (WGS) entry which is preliminary data.</text>
</comment>
<evidence type="ECO:0000313" key="2">
    <source>
        <dbReference type="Proteomes" id="UP001165960"/>
    </source>
</evidence>
<gene>
    <name evidence="1" type="ORF">DSO57_1006375</name>
</gene>
<reference evidence="1" key="1">
    <citation type="submission" date="2022-04" db="EMBL/GenBank/DDBJ databases">
        <title>Genome of the entomopathogenic fungus Entomophthora muscae.</title>
        <authorList>
            <person name="Elya C."/>
            <person name="Lovett B.R."/>
            <person name="Lee E."/>
            <person name="Macias A.M."/>
            <person name="Hajek A.E."/>
            <person name="De Bivort B.L."/>
            <person name="Kasson M.T."/>
            <person name="De Fine Licht H.H."/>
            <person name="Stajich J.E."/>
        </authorList>
    </citation>
    <scope>NUCLEOTIDE SEQUENCE</scope>
    <source>
        <strain evidence="1">Berkeley</strain>
    </source>
</reference>
<proteinExistence type="predicted"/>
<sequence length="76" mass="8716">MSPFKANYGFDPTWDPQIGKKESNTTGHSWIEQIHDTQKTCLTNLNCAVQTYKAFADRKQIPDCDDCASYPRSLMR</sequence>
<name>A0ACC2SWV9_9FUNG</name>
<dbReference type="Proteomes" id="UP001165960">
    <property type="component" value="Unassembled WGS sequence"/>
</dbReference>
<organism evidence="1 2">
    <name type="scientific">Entomophthora muscae</name>
    <dbReference type="NCBI Taxonomy" id="34485"/>
    <lineage>
        <taxon>Eukaryota</taxon>
        <taxon>Fungi</taxon>
        <taxon>Fungi incertae sedis</taxon>
        <taxon>Zoopagomycota</taxon>
        <taxon>Entomophthoromycotina</taxon>
        <taxon>Entomophthoromycetes</taxon>
        <taxon>Entomophthorales</taxon>
        <taxon>Entomophthoraceae</taxon>
        <taxon>Entomophthora</taxon>
    </lineage>
</organism>
<evidence type="ECO:0000313" key="1">
    <source>
        <dbReference type="EMBL" id="KAJ9066764.1"/>
    </source>
</evidence>
<dbReference type="EMBL" id="QTSX02004278">
    <property type="protein sequence ID" value="KAJ9066764.1"/>
    <property type="molecule type" value="Genomic_DNA"/>
</dbReference>